<comment type="similarity">
    <text evidence="3">Belongs to the KHG/KDPG aldolase family.</text>
</comment>
<sequence length="206" mass="21499">MRSTDLLDLSPVVPVAVLEDAEHAVPLARALLHGGIRTIEVTLRTNAALSSVERIAAEVPEIVVGVGTVTESGQAKAAADAGARYLVTPGWTERLLDEVDSTGLPNLPGVSTVSEALRLAERGARALKFFPAEPSGGIPYLKALSSPLPELRFCPTGGISQVSAADYLALPNVGCVGGSWLSDPKLLAAGEWDRIETLAREAAALR</sequence>
<dbReference type="InterPro" id="IPR031338">
    <property type="entry name" value="KDPG/KHG_AS_2"/>
</dbReference>
<evidence type="ECO:0000256" key="7">
    <source>
        <dbReference type="ARBA" id="ARBA00023270"/>
    </source>
</evidence>
<dbReference type="GO" id="GO:0008675">
    <property type="term" value="F:2-dehydro-3-deoxy-phosphogluconate aldolase activity"/>
    <property type="evidence" value="ECO:0007669"/>
    <property type="project" value="UniProtKB-EC"/>
</dbReference>
<dbReference type="NCBIfam" id="NF004325">
    <property type="entry name" value="PRK05718.1"/>
    <property type="match status" value="1"/>
</dbReference>
<dbReference type="Gene3D" id="3.20.20.70">
    <property type="entry name" value="Aldolase class I"/>
    <property type="match status" value="1"/>
</dbReference>
<evidence type="ECO:0000256" key="3">
    <source>
        <dbReference type="ARBA" id="ARBA00006906"/>
    </source>
</evidence>
<comment type="subunit">
    <text evidence="4">Homotrimer.</text>
</comment>
<comment type="catalytic activity">
    <reaction evidence="1">
        <text>2-dehydro-3-deoxy-6-phospho-D-gluconate = D-glyceraldehyde 3-phosphate + pyruvate</text>
        <dbReference type="Rhea" id="RHEA:17089"/>
        <dbReference type="ChEBI" id="CHEBI:15361"/>
        <dbReference type="ChEBI" id="CHEBI:57569"/>
        <dbReference type="ChEBI" id="CHEBI:59776"/>
        <dbReference type="EC" id="4.1.2.14"/>
    </reaction>
</comment>
<evidence type="ECO:0000256" key="2">
    <source>
        <dbReference type="ARBA" id="ARBA00004736"/>
    </source>
</evidence>
<evidence type="ECO:0000256" key="4">
    <source>
        <dbReference type="ARBA" id="ARBA00011233"/>
    </source>
</evidence>
<dbReference type="Proteomes" id="UP000371041">
    <property type="component" value="Chromosome"/>
</dbReference>
<dbReference type="KEGG" id="sace:GIY23_07850"/>
<proteinExistence type="inferred from homology"/>
<reference evidence="10" key="1">
    <citation type="submission" date="2019-11" db="EMBL/GenBank/DDBJ databases">
        <title>The complete genome sequence of Saccharopolyspora sp. E2A.</title>
        <authorList>
            <person name="Zhang G."/>
        </authorList>
    </citation>
    <scope>NUCLEOTIDE SEQUENCE [LARGE SCALE GENOMIC DNA]</scope>
    <source>
        <strain evidence="10">E2A</strain>
    </source>
</reference>
<comment type="pathway">
    <text evidence="2">Carbohydrate acid metabolism; 2-dehydro-3-deoxy-D-gluconate degradation; D-glyceraldehyde 3-phosphate and pyruvate from 2-dehydro-3-deoxy-D-gluconate: step 2/2.</text>
</comment>
<keyword evidence="8" id="KW-0119">Carbohydrate metabolism</keyword>
<keyword evidence="10" id="KW-1185">Reference proteome</keyword>
<protein>
    <recommendedName>
        <fullName evidence="5">2-dehydro-3-deoxy-phosphogluconate aldolase</fullName>
        <ecNumber evidence="5">4.1.2.14</ecNumber>
    </recommendedName>
</protein>
<dbReference type="PROSITE" id="PS00160">
    <property type="entry name" value="ALDOLASE_KDPG_KHG_2"/>
    <property type="match status" value="1"/>
</dbReference>
<dbReference type="NCBIfam" id="TIGR01182">
    <property type="entry name" value="eda"/>
    <property type="match status" value="1"/>
</dbReference>
<dbReference type="PROSITE" id="PS00159">
    <property type="entry name" value="ALDOLASE_KDPG_KHG_1"/>
    <property type="match status" value="1"/>
</dbReference>
<evidence type="ECO:0000313" key="9">
    <source>
        <dbReference type="EMBL" id="QGK69446.1"/>
    </source>
</evidence>
<evidence type="ECO:0000256" key="8">
    <source>
        <dbReference type="ARBA" id="ARBA00023277"/>
    </source>
</evidence>
<dbReference type="RefSeq" id="WP_154076042.1">
    <property type="nucleotide sequence ID" value="NZ_CP045929.1"/>
</dbReference>
<dbReference type="Pfam" id="PF01081">
    <property type="entry name" value="Aldolase"/>
    <property type="match status" value="1"/>
</dbReference>
<keyword evidence="7" id="KW-0704">Schiff base</keyword>
<evidence type="ECO:0000256" key="6">
    <source>
        <dbReference type="ARBA" id="ARBA00023239"/>
    </source>
</evidence>
<evidence type="ECO:0000256" key="5">
    <source>
        <dbReference type="ARBA" id="ARBA00013063"/>
    </source>
</evidence>
<dbReference type="CDD" id="cd00452">
    <property type="entry name" value="KDPG_aldolase"/>
    <property type="match status" value="1"/>
</dbReference>
<name>A0A5Q3Q7N2_9PSEU</name>
<evidence type="ECO:0000256" key="1">
    <source>
        <dbReference type="ARBA" id="ARBA00000654"/>
    </source>
</evidence>
<dbReference type="InterPro" id="IPR031337">
    <property type="entry name" value="KDPG/KHG_AS_1"/>
</dbReference>
<dbReference type="PANTHER" id="PTHR30246">
    <property type="entry name" value="2-KETO-3-DEOXY-6-PHOSPHOGLUCONATE ALDOLASE"/>
    <property type="match status" value="1"/>
</dbReference>
<gene>
    <name evidence="9" type="primary">eda</name>
    <name evidence="9" type="ORF">GIY23_07850</name>
</gene>
<dbReference type="AlphaFoldDB" id="A0A5Q3Q7N2"/>
<organism evidence="9 10">
    <name type="scientific">Allosaccharopolyspora coralli</name>
    <dbReference type="NCBI Taxonomy" id="2665642"/>
    <lineage>
        <taxon>Bacteria</taxon>
        <taxon>Bacillati</taxon>
        <taxon>Actinomycetota</taxon>
        <taxon>Actinomycetes</taxon>
        <taxon>Pseudonocardiales</taxon>
        <taxon>Pseudonocardiaceae</taxon>
        <taxon>Allosaccharopolyspora</taxon>
    </lineage>
</organism>
<dbReference type="PANTHER" id="PTHR30246:SF1">
    <property type="entry name" value="2-DEHYDRO-3-DEOXY-6-PHOSPHOGALACTONATE ALDOLASE-RELATED"/>
    <property type="match status" value="1"/>
</dbReference>
<dbReference type="SUPFAM" id="SSF51569">
    <property type="entry name" value="Aldolase"/>
    <property type="match status" value="1"/>
</dbReference>
<dbReference type="InterPro" id="IPR000887">
    <property type="entry name" value="Aldlse_KDPG_KHG"/>
</dbReference>
<dbReference type="EC" id="4.1.2.14" evidence="5"/>
<keyword evidence="6 9" id="KW-0456">Lyase</keyword>
<dbReference type="EMBL" id="CP045929">
    <property type="protein sequence ID" value="QGK69446.1"/>
    <property type="molecule type" value="Genomic_DNA"/>
</dbReference>
<accession>A0A5Q3Q7N2</accession>
<evidence type="ECO:0000313" key="10">
    <source>
        <dbReference type="Proteomes" id="UP000371041"/>
    </source>
</evidence>
<dbReference type="InterPro" id="IPR013785">
    <property type="entry name" value="Aldolase_TIM"/>
</dbReference>